<evidence type="ECO:0008006" key="4">
    <source>
        <dbReference type="Google" id="ProtNLM"/>
    </source>
</evidence>
<dbReference type="GeneID" id="18914846"/>
<dbReference type="HOGENOM" id="CLU_2455465_0_0_1"/>
<evidence type="ECO:0000313" key="3">
    <source>
        <dbReference type="Proteomes" id="UP000008370"/>
    </source>
</evidence>
<dbReference type="AlphaFoldDB" id="K5WJI0"/>
<reference evidence="2 3" key="1">
    <citation type="journal article" date="2012" name="BMC Genomics">
        <title>Comparative genomics of the white-rot fungi, Phanerochaete carnosa and P. chrysosporium, to elucidate the genetic basis of the distinct wood types they colonize.</title>
        <authorList>
            <person name="Suzuki H."/>
            <person name="MacDonald J."/>
            <person name="Syed K."/>
            <person name="Salamov A."/>
            <person name="Hori C."/>
            <person name="Aerts A."/>
            <person name="Henrissat B."/>
            <person name="Wiebenga A."/>
            <person name="vanKuyk P.A."/>
            <person name="Barry K."/>
            <person name="Lindquist E."/>
            <person name="LaButti K."/>
            <person name="Lapidus A."/>
            <person name="Lucas S."/>
            <person name="Coutinho P."/>
            <person name="Gong Y."/>
            <person name="Samejima M."/>
            <person name="Mahadevan R."/>
            <person name="Abou-Zaid M."/>
            <person name="de Vries R.P."/>
            <person name="Igarashi K."/>
            <person name="Yadav J.S."/>
            <person name="Grigoriev I.V."/>
            <person name="Master E.R."/>
        </authorList>
    </citation>
    <scope>NUCLEOTIDE SEQUENCE [LARGE SCALE GENOMIC DNA]</scope>
    <source>
        <strain evidence="2 3">HHB-10118-sp</strain>
    </source>
</reference>
<organism evidence="2 3">
    <name type="scientific">Phanerochaete carnosa (strain HHB-10118-sp)</name>
    <name type="common">White-rot fungus</name>
    <name type="synonym">Peniophora carnosa</name>
    <dbReference type="NCBI Taxonomy" id="650164"/>
    <lineage>
        <taxon>Eukaryota</taxon>
        <taxon>Fungi</taxon>
        <taxon>Dikarya</taxon>
        <taxon>Basidiomycota</taxon>
        <taxon>Agaricomycotina</taxon>
        <taxon>Agaricomycetes</taxon>
        <taxon>Polyporales</taxon>
        <taxon>Phanerochaetaceae</taxon>
        <taxon>Phanerochaete</taxon>
    </lineage>
</organism>
<dbReference type="InParanoid" id="K5WJI0"/>
<evidence type="ECO:0000313" key="2">
    <source>
        <dbReference type="EMBL" id="EKM59565.1"/>
    </source>
</evidence>
<dbReference type="RefSeq" id="XP_007392124.1">
    <property type="nucleotide sequence ID" value="XM_007392062.1"/>
</dbReference>
<dbReference type="KEGG" id="pco:PHACADRAFT_250158"/>
<proteinExistence type="predicted"/>
<sequence length="89" mass="10083">MPLLMILLLLRPAIPLSAWRRSRPALHVCARLLLTRNVPRPARLHAQPSSAVRLLVLFGESCPARSAYRRTPAVLRPGRHRYTRSRVGT</sequence>
<keyword evidence="1" id="KW-0732">Signal</keyword>
<evidence type="ECO:0000256" key="1">
    <source>
        <dbReference type="SAM" id="SignalP"/>
    </source>
</evidence>
<dbReference type="EMBL" id="JH930469">
    <property type="protein sequence ID" value="EKM59565.1"/>
    <property type="molecule type" value="Genomic_DNA"/>
</dbReference>
<protein>
    <recommendedName>
        <fullName evidence="4">Secreted protein</fullName>
    </recommendedName>
</protein>
<gene>
    <name evidence="2" type="ORF">PHACADRAFT_250158</name>
</gene>
<feature type="signal peptide" evidence="1">
    <location>
        <begin position="1"/>
        <end position="18"/>
    </location>
</feature>
<feature type="chain" id="PRO_5003890719" description="Secreted protein" evidence="1">
    <location>
        <begin position="19"/>
        <end position="89"/>
    </location>
</feature>
<keyword evidence="3" id="KW-1185">Reference proteome</keyword>
<name>K5WJI0_PHACS</name>
<dbReference type="Proteomes" id="UP000008370">
    <property type="component" value="Unassembled WGS sequence"/>
</dbReference>
<accession>K5WJI0</accession>